<name>A0A3E1RJ69_9BURK</name>
<dbReference type="PANTHER" id="PTHR37483">
    <property type="entry name" value="UPF0125 PROTEIN RATB"/>
    <property type="match status" value="1"/>
</dbReference>
<dbReference type="InterPro" id="IPR016155">
    <property type="entry name" value="Mopterin_synth/thiamin_S_b"/>
</dbReference>
<dbReference type="SUPFAM" id="SSF54285">
    <property type="entry name" value="MoaD/ThiS"/>
    <property type="match status" value="1"/>
</dbReference>
<dbReference type="OrthoDB" id="9796575at2"/>
<evidence type="ECO:0000256" key="3">
    <source>
        <dbReference type="SAM" id="MobiDB-lite"/>
    </source>
</evidence>
<accession>A0A3E1RJ69</accession>
<dbReference type="AlphaFoldDB" id="A0A3E1RJ69"/>
<evidence type="ECO:0000256" key="1">
    <source>
        <dbReference type="ARBA" id="ARBA00010645"/>
    </source>
</evidence>
<dbReference type="Proteomes" id="UP000260665">
    <property type="component" value="Unassembled WGS sequence"/>
</dbReference>
<sequence length="123" mass="13350">MSNAPSKSTVSESSLAVAVCYSASARQCAEVRLQLPHGSRLVDAIRESGLLAGVPDAQVDALQTGVWGRKLPVDHVLREGDRVELYRVLKVDPKVARRERFSQQGARTTGLFSKRRAGAKSGY</sequence>
<evidence type="ECO:0000256" key="2">
    <source>
        <dbReference type="HAMAP-Rule" id="MF_00460"/>
    </source>
</evidence>
<dbReference type="Gene3D" id="3.10.20.280">
    <property type="entry name" value="RnfH-like"/>
    <property type="match status" value="1"/>
</dbReference>
<proteinExistence type="inferred from homology"/>
<dbReference type="InterPro" id="IPR005346">
    <property type="entry name" value="RnfH"/>
</dbReference>
<dbReference type="InterPro" id="IPR037021">
    <property type="entry name" value="RnfH_sf"/>
</dbReference>
<keyword evidence="5" id="KW-1185">Reference proteome</keyword>
<protein>
    <recommendedName>
        <fullName evidence="2">UPF0125 protein DIC66_01730</fullName>
    </recommendedName>
</protein>
<gene>
    <name evidence="4" type="ORF">DIC66_01730</name>
</gene>
<evidence type="ECO:0000313" key="5">
    <source>
        <dbReference type="Proteomes" id="UP000260665"/>
    </source>
</evidence>
<evidence type="ECO:0000313" key="4">
    <source>
        <dbReference type="EMBL" id="RFO98630.1"/>
    </source>
</evidence>
<comment type="similarity">
    <text evidence="1 2">Belongs to the UPF0125 (RnfH) family.</text>
</comment>
<feature type="compositionally biased region" description="Polar residues" evidence="3">
    <location>
        <begin position="102"/>
        <end position="111"/>
    </location>
</feature>
<comment type="caution">
    <text evidence="4">The sequence shown here is derived from an EMBL/GenBank/DDBJ whole genome shotgun (WGS) entry which is preliminary data.</text>
</comment>
<dbReference type="HAMAP" id="MF_00460">
    <property type="entry name" value="UPF0125_RnfH"/>
    <property type="match status" value="1"/>
</dbReference>
<reference evidence="4 5" key="1">
    <citation type="submission" date="2018-05" db="EMBL/GenBank/DDBJ databases">
        <title>Rhodoferax soyangensis sp.nov., isolated from an oligotrophic freshwater lake.</title>
        <authorList>
            <person name="Park M."/>
        </authorList>
    </citation>
    <scope>NUCLEOTIDE SEQUENCE [LARGE SCALE GENOMIC DNA]</scope>
    <source>
        <strain evidence="4 5">IMCC26218</strain>
    </source>
</reference>
<dbReference type="EMBL" id="QFZK01000001">
    <property type="protein sequence ID" value="RFO98630.1"/>
    <property type="molecule type" value="Genomic_DNA"/>
</dbReference>
<dbReference type="Pfam" id="PF03658">
    <property type="entry name" value="Ub-RnfH"/>
    <property type="match status" value="1"/>
</dbReference>
<organism evidence="4 5">
    <name type="scientific">Rhodoferax lacus</name>
    <dbReference type="NCBI Taxonomy" id="2184758"/>
    <lineage>
        <taxon>Bacteria</taxon>
        <taxon>Pseudomonadati</taxon>
        <taxon>Pseudomonadota</taxon>
        <taxon>Betaproteobacteria</taxon>
        <taxon>Burkholderiales</taxon>
        <taxon>Comamonadaceae</taxon>
        <taxon>Rhodoferax</taxon>
    </lineage>
</organism>
<dbReference type="PANTHER" id="PTHR37483:SF1">
    <property type="entry name" value="UPF0125 PROTEIN RATB"/>
    <property type="match status" value="1"/>
</dbReference>
<feature type="compositionally biased region" description="Basic residues" evidence="3">
    <location>
        <begin position="113"/>
        <end position="123"/>
    </location>
</feature>
<feature type="region of interest" description="Disordered" evidence="3">
    <location>
        <begin position="102"/>
        <end position="123"/>
    </location>
</feature>